<evidence type="ECO:0000313" key="2">
    <source>
        <dbReference type="Proteomes" id="UP000069850"/>
    </source>
</evidence>
<reference evidence="1 2" key="1">
    <citation type="submission" date="2016-01" db="EMBL/GenBank/DDBJ databases">
        <authorList>
            <person name="Manzoor S."/>
        </authorList>
    </citation>
    <scope>NUCLEOTIDE SEQUENCE [LARGE SCALE GENOMIC DNA]</scope>
    <source>
        <strain evidence="1">Methanoculleus sp MAB1</strain>
    </source>
</reference>
<proteinExistence type="predicted"/>
<accession>A0A0X3BK94</accession>
<dbReference type="KEGG" id="mema:MMAB1_1126"/>
<name>A0A0X3BK94_9EURY</name>
<evidence type="ECO:0000313" key="1">
    <source>
        <dbReference type="EMBL" id="CVK32339.1"/>
    </source>
</evidence>
<sequence>MPPGAIPTTVHCPGLAREMGRFHAYNLSLCPMNSPAEARARPAITPTHPHVKVKWYTMAPPEPV</sequence>
<protein>
    <submittedName>
        <fullName evidence="1">Uncharacterized protein</fullName>
    </submittedName>
</protein>
<dbReference type="EMBL" id="LT158599">
    <property type="protein sequence ID" value="CVK32339.1"/>
    <property type="molecule type" value="Genomic_DNA"/>
</dbReference>
<dbReference type="AlphaFoldDB" id="A0A0X3BK94"/>
<dbReference type="Proteomes" id="UP000069850">
    <property type="component" value="Chromosome 1"/>
</dbReference>
<gene>
    <name evidence="1" type="ORF">MMAB1_1126</name>
</gene>
<organism evidence="1 2">
    <name type="scientific">Methanoculleus bourgensis</name>
    <dbReference type="NCBI Taxonomy" id="83986"/>
    <lineage>
        <taxon>Archaea</taxon>
        <taxon>Methanobacteriati</taxon>
        <taxon>Methanobacteriota</taxon>
        <taxon>Stenosarchaea group</taxon>
        <taxon>Methanomicrobia</taxon>
        <taxon>Methanomicrobiales</taxon>
        <taxon>Methanomicrobiaceae</taxon>
        <taxon>Methanoculleus</taxon>
    </lineage>
</organism>